<organism evidence="2 3">
    <name type="scientific">Prorocentrum cordatum</name>
    <dbReference type="NCBI Taxonomy" id="2364126"/>
    <lineage>
        <taxon>Eukaryota</taxon>
        <taxon>Sar</taxon>
        <taxon>Alveolata</taxon>
        <taxon>Dinophyceae</taxon>
        <taxon>Prorocentrales</taxon>
        <taxon>Prorocentraceae</taxon>
        <taxon>Prorocentrum</taxon>
    </lineage>
</organism>
<dbReference type="Pfam" id="PF12706">
    <property type="entry name" value="Lactamase_B_2"/>
    <property type="match status" value="1"/>
</dbReference>
<gene>
    <name evidence="2" type="ORF">PCOR1329_LOCUS62723</name>
</gene>
<accession>A0ABN9VZW0</accession>
<name>A0ABN9VZW0_9DINO</name>
<evidence type="ECO:0000259" key="1">
    <source>
        <dbReference type="Pfam" id="PF12706"/>
    </source>
</evidence>
<sequence length="340" mass="37556">MMNHVFQGGCPRTEFSHRRCDGQAVCLEAMRPGSRNARCNVSILLRFVPPGGAREVVIMVDAGKTLRNACLKSFPKLGVRNLDVLLITHDHADAMMGLDDLRDLQQMEELKDPETGKSQGWRVAGAGATRIISNHQTLRTSRAAFPYLKGVPDFVAPGVTYRRVAQFRWEQLLSDRCALDLHGLPVQTFPVYHGGTYVSLGFSFGRVEGVGGAKGIRPFVYISDVSSLPLETEEWLREAPIGVLVVDALRREHHATHFSLQDAVDFVRKLRPRRALFVGMSSCETGDHDEVNAELAQLGSPEEGLDMQLAYDGLMLDPMRTAGPLPGDPNDCQLCEPEGY</sequence>
<dbReference type="SUPFAM" id="SSF56281">
    <property type="entry name" value="Metallo-hydrolase/oxidoreductase"/>
    <property type="match status" value="1"/>
</dbReference>
<dbReference type="PANTHER" id="PTHR42663">
    <property type="entry name" value="HYDROLASE C777.06C-RELATED-RELATED"/>
    <property type="match status" value="1"/>
</dbReference>
<proteinExistence type="predicted"/>
<dbReference type="InterPro" id="IPR001279">
    <property type="entry name" value="Metallo-B-lactamas"/>
</dbReference>
<evidence type="ECO:0000313" key="2">
    <source>
        <dbReference type="EMBL" id="CAK0879249.1"/>
    </source>
</evidence>
<evidence type="ECO:0000313" key="3">
    <source>
        <dbReference type="Proteomes" id="UP001189429"/>
    </source>
</evidence>
<comment type="caution">
    <text evidence="2">The sequence shown here is derived from an EMBL/GenBank/DDBJ whole genome shotgun (WGS) entry which is preliminary data.</text>
</comment>
<protein>
    <recommendedName>
        <fullName evidence="1">Metallo-beta-lactamase domain-containing protein</fullName>
    </recommendedName>
</protein>
<dbReference type="Gene3D" id="3.60.15.10">
    <property type="entry name" value="Ribonuclease Z/Hydroxyacylglutathione hydrolase-like"/>
    <property type="match status" value="1"/>
</dbReference>
<feature type="domain" description="Metallo-beta-lactamase" evidence="1">
    <location>
        <begin position="58"/>
        <end position="278"/>
    </location>
</feature>
<dbReference type="PANTHER" id="PTHR42663:SF6">
    <property type="entry name" value="HYDROLASE C777.06C-RELATED"/>
    <property type="match status" value="1"/>
</dbReference>
<reference evidence="2" key="1">
    <citation type="submission" date="2023-10" db="EMBL/GenBank/DDBJ databases">
        <authorList>
            <person name="Chen Y."/>
            <person name="Shah S."/>
            <person name="Dougan E. K."/>
            <person name="Thang M."/>
            <person name="Chan C."/>
        </authorList>
    </citation>
    <scope>NUCLEOTIDE SEQUENCE [LARGE SCALE GENOMIC DNA]</scope>
</reference>
<keyword evidence="3" id="KW-1185">Reference proteome</keyword>
<dbReference type="InterPro" id="IPR036866">
    <property type="entry name" value="RibonucZ/Hydroxyglut_hydro"/>
</dbReference>
<dbReference type="Proteomes" id="UP001189429">
    <property type="component" value="Unassembled WGS sequence"/>
</dbReference>
<dbReference type="EMBL" id="CAUYUJ010017934">
    <property type="protein sequence ID" value="CAK0879249.1"/>
    <property type="molecule type" value="Genomic_DNA"/>
</dbReference>